<dbReference type="GO" id="GO:0005634">
    <property type="term" value="C:nucleus"/>
    <property type="evidence" value="ECO:0007669"/>
    <property type="project" value="TreeGrafter"/>
</dbReference>
<dbReference type="EMBL" id="BTGU01000008">
    <property type="protein sequence ID" value="GMN38508.1"/>
    <property type="molecule type" value="Genomic_DNA"/>
</dbReference>
<keyword evidence="4" id="KW-0788">Thiol protease</keyword>
<proteinExistence type="inferred from homology"/>
<keyword evidence="7" id="KW-1185">Reference proteome</keyword>
<evidence type="ECO:0000313" key="6">
    <source>
        <dbReference type="EMBL" id="GMN38508.1"/>
    </source>
</evidence>
<accession>A0AA87ZLV9</accession>
<keyword evidence="3" id="KW-0378">Hydrolase</keyword>
<dbReference type="PROSITE" id="PS50600">
    <property type="entry name" value="ULP_PROTEASE"/>
    <property type="match status" value="1"/>
</dbReference>
<protein>
    <recommendedName>
        <fullName evidence="5">Ubiquitin-like protease family profile domain-containing protein</fullName>
    </recommendedName>
</protein>
<evidence type="ECO:0000256" key="3">
    <source>
        <dbReference type="ARBA" id="ARBA00022801"/>
    </source>
</evidence>
<sequence length="157" mass="18020">MFSKRPPRYSPKHDKLDKPHDLGCMLHIDVAFHYLRKKIRQFPELEQRKVTTADTFFPAKSGPSWFDVNTVLMPIHLGDLKHWALVKLELTNWTIEVYDSLQHEGPHNSKVRAGVEGNYQIPVTIMKDIPQQANGGNCGMFTIKNAECLIEGKDVCY</sequence>
<organism evidence="6 7">
    <name type="scientific">Ficus carica</name>
    <name type="common">Common fig</name>
    <dbReference type="NCBI Taxonomy" id="3494"/>
    <lineage>
        <taxon>Eukaryota</taxon>
        <taxon>Viridiplantae</taxon>
        <taxon>Streptophyta</taxon>
        <taxon>Embryophyta</taxon>
        <taxon>Tracheophyta</taxon>
        <taxon>Spermatophyta</taxon>
        <taxon>Magnoliopsida</taxon>
        <taxon>eudicotyledons</taxon>
        <taxon>Gunneridae</taxon>
        <taxon>Pentapetalae</taxon>
        <taxon>rosids</taxon>
        <taxon>fabids</taxon>
        <taxon>Rosales</taxon>
        <taxon>Moraceae</taxon>
        <taxon>Ficeae</taxon>
        <taxon>Ficus</taxon>
    </lineage>
</organism>
<keyword evidence="2" id="KW-0645">Protease</keyword>
<dbReference type="PANTHER" id="PTHR12606">
    <property type="entry name" value="SENTRIN/SUMO-SPECIFIC PROTEASE"/>
    <property type="match status" value="1"/>
</dbReference>
<comment type="caution">
    <text evidence="6">The sequence shown here is derived from an EMBL/GenBank/DDBJ whole genome shotgun (WGS) entry which is preliminary data.</text>
</comment>
<evidence type="ECO:0000256" key="2">
    <source>
        <dbReference type="ARBA" id="ARBA00022670"/>
    </source>
</evidence>
<feature type="domain" description="Ubiquitin-like protease family profile" evidence="5">
    <location>
        <begin position="1"/>
        <end position="149"/>
    </location>
</feature>
<evidence type="ECO:0000259" key="5">
    <source>
        <dbReference type="PROSITE" id="PS50600"/>
    </source>
</evidence>
<dbReference type="Gene3D" id="3.40.395.10">
    <property type="entry name" value="Adenoviral Proteinase, Chain A"/>
    <property type="match status" value="1"/>
</dbReference>
<comment type="similarity">
    <text evidence="1">Belongs to the peptidase C48 family.</text>
</comment>
<dbReference type="Pfam" id="PF02902">
    <property type="entry name" value="Peptidase_C48"/>
    <property type="match status" value="1"/>
</dbReference>
<dbReference type="GO" id="GO:0016929">
    <property type="term" value="F:deSUMOylase activity"/>
    <property type="evidence" value="ECO:0007669"/>
    <property type="project" value="TreeGrafter"/>
</dbReference>
<gene>
    <name evidence="6" type="ORF">TIFTF001_007747</name>
</gene>
<dbReference type="GO" id="GO:0016926">
    <property type="term" value="P:protein desumoylation"/>
    <property type="evidence" value="ECO:0007669"/>
    <property type="project" value="TreeGrafter"/>
</dbReference>
<evidence type="ECO:0000256" key="1">
    <source>
        <dbReference type="ARBA" id="ARBA00005234"/>
    </source>
</evidence>
<dbReference type="AlphaFoldDB" id="A0AA87ZLV9"/>
<dbReference type="InterPro" id="IPR038765">
    <property type="entry name" value="Papain-like_cys_pep_sf"/>
</dbReference>
<dbReference type="Proteomes" id="UP001187192">
    <property type="component" value="Unassembled WGS sequence"/>
</dbReference>
<evidence type="ECO:0000256" key="4">
    <source>
        <dbReference type="ARBA" id="ARBA00022807"/>
    </source>
</evidence>
<reference evidence="6" key="1">
    <citation type="submission" date="2023-07" db="EMBL/GenBank/DDBJ databases">
        <title>draft genome sequence of fig (Ficus carica).</title>
        <authorList>
            <person name="Takahashi T."/>
            <person name="Nishimura K."/>
        </authorList>
    </citation>
    <scope>NUCLEOTIDE SEQUENCE</scope>
</reference>
<dbReference type="InterPro" id="IPR003653">
    <property type="entry name" value="Peptidase_C48_C"/>
</dbReference>
<name>A0AA87ZLV9_FICCA</name>
<evidence type="ECO:0000313" key="7">
    <source>
        <dbReference type="Proteomes" id="UP001187192"/>
    </source>
</evidence>
<dbReference type="GO" id="GO:0006508">
    <property type="term" value="P:proteolysis"/>
    <property type="evidence" value="ECO:0007669"/>
    <property type="project" value="UniProtKB-KW"/>
</dbReference>
<dbReference type="PANTHER" id="PTHR12606:SF1">
    <property type="entry name" value="UBIQUITIN-LIKE-SPECIFIC PROTEASE 1A"/>
    <property type="match status" value="1"/>
</dbReference>
<dbReference type="SUPFAM" id="SSF54001">
    <property type="entry name" value="Cysteine proteinases"/>
    <property type="match status" value="1"/>
</dbReference>